<evidence type="ECO:0000313" key="2">
    <source>
        <dbReference type="EMBL" id="QDU23288.1"/>
    </source>
</evidence>
<proteinExistence type="predicted"/>
<accession>A0A517Y0Q5</accession>
<organism evidence="2 3">
    <name type="scientific">Urbifossiella limnaea</name>
    <dbReference type="NCBI Taxonomy" id="2528023"/>
    <lineage>
        <taxon>Bacteria</taxon>
        <taxon>Pseudomonadati</taxon>
        <taxon>Planctomycetota</taxon>
        <taxon>Planctomycetia</taxon>
        <taxon>Gemmatales</taxon>
        <taxon>Gemmataceae</taxon>
        <taxon>Urbifossiella</taxon>
    </lineage>
</organism>
<evidence type="ECO:0000313" key="3">
    <source>
        <dbReference type="Proteomes" id="UP000319576"/>
    </source>
</evidence>
<evidence type="ECO:0008006" key="4">
    <source>
        <dbReference type="Google" id="ProtNLM"/>
    </source>
</evidence>
<feature type="region of interest" description="Disordered" evidence="1">
    <location>
        <begin position="186"/>
        <end position="222"/>
    </location>
</feature>
<dbReference type="Proteomes" id="UP000319576">
    <property type="component" value="Chromosome"/>
</dbReference>
<keyword evidence="3" id="KW-1185">Reference proteome</keyword>
<dbReference type="KEGG" id="uli:ETAA1_52820"/>
<evidence type="ECO:0000256" key="1">
    <source>
        <dbReference type="SAM" id="MobiDB-lite"/>
    </source>
</evidence>
<dbReference type="RefSeq" id="WP_145243435.1">
    <property type="nucleotide sequence ID" value="NZ_CP036273.1"/>
</dbReference>
<dbReference type="PROSITE" id="PS51257">
    <property type="entry name" value="PROKAR_LIPOPROTEIN"/>
    <property type="match status" value="1"/>
</dbReference>
<sequence>MPRPVLLVAVSAALLAGGCGKFKDVLNPPMAEFTSPDGKWKALFPGTPSEKTKSAFGVNFTMWVKEPWGNKGGYMVGTAELPLSAAEPLALSQKRLDDAVAGSVQGVGGKTIDTKRVMLHDRYPGRECLASVTDPKAGKYRCRIFLAGTRMYMVAVMGVDEFVADPKADEFLDSFALLGDLPAASGNPAERLATATPKRTNPADRVAAKAADPEPAAKAAGTAIHSTGGKFKARFPASPTKGTADADGHTFTTYAVTAAGGRYSAGYADDSELEGVAGKARQAALDHLRDTTVAELGDGSKLGKCELLVLGGRHRGWEFEATAGDRSLRGRVYVVGARLYRVTVRGSDAAVRDPGVADFFDSFQLVN</sequence>
<dbReference type="AlphaFoldDB" id="A0A517Y0Q5"/>
<protein>
    <recommendedName>
        <fullName evidence="4">Lipoprotein</fullName>
    </recommendedName>
</protein>
<reference evidence="2 3" key="1">
    <citation type="submission" date="2019-02" db="EMBL/GenBank/DDBJ databases">
        <title>Deep-cultivation of Planctomycetes and their phenomic and genomic characterization uncovers novel biology.</title>
        <authorList>
            <person name="Wiegand S."/>
            <person name="Jogler M."/>
            <person name="Boedeker C."/>
            <person name="Pinto D."/>
            <person name="Vollmers J."/>
            <person name="Rivas-Marin E."/>
            <person name="Kohn T."/>
            <person name="Peeters S.H."/>
            <person name="Heuer A."/>
            <person name="Rast P."/>
            <person name="Oberbeckmann S."/>
            <person name="Bunk B."/>
            <person name="Jeske O."/>
            <person name="Meyerdierks A."/>
            <person name="Storesund J.E."/>
            <person name="Kallscheuer N."/>
            <person name="Luecker S."/>
            <person name="Lage O.M."/>
            <person name="Pohl T."/>
            <person name="Merkel B.J."/>
            <person name="Hornburger P."/>
            <person name="Mueller R.-W."/>
            <person name="Bruemmer F."/>
            <person name="Labrenz M."/>
            <person name="Spormann A.M."/>
            <person name="Op den Camp H."/>
            <person name="Overmann J."/>
            <person name="Amann R."/>
            <person name="Jetten M.S.M."/>
            <person name="Mascher T."/>
            <person name="Medema M.H."/>
            <person name="Devos D.P."/>
            <person name="Kaster A.-K."/>
            <person name="Ovreas L."/>
            <person name="Rohde M."/>
            <person name="Galperin M.Y."/>
            <person name="Jogler C."/>
        </authorList>
    </citation>
    <scope>NUCLEOTIDE SEQUENCE [LARGE SCALE GENOMIC DNA]</scope>
    <source>
        <strain evidence="2 3">ETA_A1</strain>
    </source>
</reference>
<name>A0A517Y0Q5_9BACT</name>
<gene>
    <name evidence="2" type="ORF">ETAA1_52820</name>
</gene>
<feature type="compositionally biased region" description="Low complexity" evidence="1">
    <location>
        <begin position="208"/>
        <end position="222"/>
    </location>
</feature>
<dbReference type="EMBL" id="CP036273">
    <property type="protein sequence ID" value="QDU23288.1"/>
    <property type="molecule type" value="Genomic_DNA"/>
</dbReference>